<dbReference type="PANTHER" id="PTHR11280">
    <property type="entry name" value="GLUCOSAMINE-6-PHOSPHATE ISOMERASE"/>
    <property type="match status" value="1"/>
</dbReference>
<dbReference type="InterPro" id="IPR037171">
    <property type="entry name" value="NagB/RpiA_transferase-like"/>
</dbReference>
<dbReference type="CDD" id="cd01399">
    <property type="entry name" value="GlcN6P_deaminase"/>
    <property type="match status" value="1"/>
</dbReference>
<gene>
    <name evidence="4" type="ORF">AN964_02535</name>
</gene>
<evidence type="ECO:0000313" key="4">
    <source>
        <dbReference type="EMBL" id="KQL52521.1"/>
    </source>
</evidence>
<dbReference type="GO" id="GO:0006043">
    <property type="term" value="P:glucosamine catabolic process"/>
    <property type="evidence" value="ECO:0007669"/>
    <property type="project" value="TreeGrafter"/>
</dbReference>
<name>A0A0Q3TFV5_9BACI</name>
<reference evidence="4 5" key="1">
    <citation type="submission" date="2015-09" db="EMBL/GenBank/DDBJ databases">
        <title>Genome sequencing project for genomic taxonomy and phylogenomics of Bacillus-like bacteria.</title>
        <authorList>
            <person name="Liu B."/>
            <person name="Wang J."/>
            <person name="Zhu Y."/>
            <person name="Liu G."/>
            <person name="Chen Q."/>
            <person name="Chen Z."/>
            <person name="Lan J."/>
            <person name="Che J."/>
            <person name="Ge C."/>
            <person name="Shi H."/>
            <person name="Pan Z."/>
            <person name="Liu X."/>
        </authorList>
    </citation>
    <scope>NUCLEOTIDE SEQUENCE [LARGE SCALE GENOMIC DNA]</scope>
    <source>
        <strain evidence="4 5">LMG 18435</strain>
    </source>
</reference>
<keyword evidence="2" id="KW-0119">Carbohydrate metabolism</keyword>
<dbReference type="PANTHER" id="PTHR11280:SF5">
    <property type="entry name" value="GLUCOSAMINE-6-PHOSPHATE ISOMERASE"/>
    <property type="match status" value="1"/>
</dbReference>
<dbReference type="GO" id="GO:0005737">
    <property type="term" value="C:cytoplasm"/>
    <property type="evidence" value="ECO:0007669"/>
    <property type="project" value="TreeGrafter"/>
</dbReference>
<dbReference type="InterPro" id="IPR006148">
    <property type="entry name" value="Glc/Gal-6P_isomerase"/>
</dbReference>
<dbReference type="PROSITE" id="PS01161">
    <property type="entry name" value="GLC_GALNAC_ISOMERASE"/>
    <property type="match status" value="1"/>
</dbReference>
<dbReference type="GO" id="GO:0005975">
    <property type="term" value="P:carbohydrate metabolic process"/>
    <property type="evidence" value="ECO:0007669"/>
    <property type="project" value="InterPro"/>
</dbReference>
<dbReference type="GO" id="GO:0004342">
    <property type="term" value="F:glucosamine-6-phosphate deaminase activity"/>
    <property type="evidence" value="ECO:0007669"/>
    <property type="project" value="InterPro"/>
</dbReference>
<dbReference type="RefSeq" id="WP_055738213.1">
    <property type="nucleotide sequence ID" value="NZ_JAAIWL010000029.1"/>
</dbReference>
<dbReference type="EMBL" id="LJJC01000004">
    <property type="protein sequence ID" value="KQL52521.1"/>
    <property type="molecule type" value="Genomic_DNA"/>
</dbReference>
<dbReference type="GO" id="GO:0042802">
    <property type="term" value="F:identical protein binding"/>
    <property type="evidence" value="ECO:0007669"/>
    <property type="project" value="TreeGrafter"/>
</dbReference>
<dbReference type="GO" id="GO:0006046">
    <property type="term" value="P:N-acetylglucosamine catabolic process"/>
    <property type="evidence" value="ECO:0007669"/>
    <property type="project" value="TreeGrafter"/>
</dbReference>
<dbReference type="PATRIC" id="fig|157838.3.peg.561"/>
<accession>A0A0Q3TFV5</accession>
<dbReference type="STRING" id="157838.AN964_02535"/>
<keyword evidence="1" id="KW-0378">Hydrolase</keyword>
<keyword evidence="5" id="KW-1185">Reference proteome</keyword>
<comment type="caution">
    <text evidence="4">The sequence shown here is derived from an EMBL/GenBank/DDBJ whole genome shotgun (WGS) entry which is preliminary data.</text>
</comment>
<dbReference type="Gene3D" id="3.40.50.1360">
    <property type="match status" value="1"/>
</dbReference>
<dbReference type="GO" id="GO:0019262">
    <property type="term" value="P:N-acetylneuraminate catabolic process"/>
    <property type="evidence" value="ECO:0007669"/>
    <property type="project" value="TreeGrafter"/>
</dbReference>
<dbReference type="OrthoDB" id="9791139at2"/>
<dbReference type="Pfam" id="PF01182">
    <property type="entry name" value="Glucosamine_iso"/>
    <property type="match status" value="1"/>
</dbReference>
<proteinExistence type="predicted"/>
<dbReference type="InterPro" id="IPR004547">
    <property type="entry name" value="Glucosamine6P_isomerase"/>
</dbReference>
<evidence type="ECO:0000256" key="1">
    <source>
        <dbReference type="ARBA" id="ARBA00022801"/>
    </source>
</evidence>
<dbReference type="InterPro" id="IPR018321">
    <property type="entry name" value="Glucosamine6P_isomerase_CS"/>
</dbReference>
<sequence length="242" mass="26577">MNIKKFSTAVSMAEAAGEHIIELVKKKPESLLCFAGGETPLLTLNYLVEAALKGKVDFGKCSFVGLDEWVGLGRETKGSCRQTLFDYFFDRVPELTDSQICFFDGLANDLDAECKRVDEFIAKHGVIDFMLLGIGMNGHLGFNEPGVPTDKYCHVVDLDSVTKKVSVKYFDEEVNVSKGISLGIKHIMEATEVMLMAYGEKKADIVKRTIDTEPTSDVPSTLAKNSKNAVMFIDEAAGSQLN</sequence>
<dbReference type="Proteomes" id="UP000051888">
    <property type="component" value="Unassembled WGS sequence"/>
</dbReference>
<dbReference type="SUPFAM" id="SSF100950">
    <property type="entry name" value="NagB/RpiA/CoA transferase-like"/>
    <property type="match status" value="1"/>
</dbReference>
<feature type="domain" description="Glucosamine/galactosamine-6-phosphate isomerase" evidence="3">
    <location>
        <begin position="9"/>
        <end position="229"/>
    </location>
</feature>
<evidence type="ECO:0000313" key="5">
    <source>
        <dbReference type="Proteomes" id="UP000051888"/>
    </source>
</evidence>
<evidence type="ECO:0000256" key="2">
    <source>
        <dbReference type="ARBA" id="ARBA00023277"/>
    </source>
</evidence>
<organism evidence="4 5">
    <name type="scientific">Heyndrickxia shackletonii</name>
    <dbReference type="NCBI Taxonomy" id="157838"/>
    <lineage>
        <taxon>Bacteria</taxon>
        <taxon>Bacillati</taxon>
        <taxon>Bacillota</taxon>
        <taxon>Bacilli</taxon>
        <taxon>Bacillales</taxon>
        <taxon>Bacillaceae</taxon>
        <taxon>Heyndrickxia</taxon>
    </lineage>
</organism>
<dbReference type="AlphaFoldDB" id="A0A0Q3TFV5"/>
<evidence type="ECO:0000259" key="3">
    <source>
        <dbReference type="Pfam" id="PF01182"/>
    </source>
</evidence>
<protein>
    <recommendedName>
        <fullName evidence="3">Glucosamine/galactosamine-6-phosphate isomerase domain-containing protein</fullName>
    </recommendedName>
</protein>